<proteinExistence type="predicted"/>
<dbReference type="OrthoDB" id="2606117at2"/>
<accession>A0A089LBC7</accession>
<evidence type="ECO:0000313" key="2">
    <source>
        <dbReference type="Proteomes" id="UP000029518"/>
    </source>
</evidence>
<evidence type="ECO:0008006" key="3">
    <source>
        <dbReference type="Google" id="ProtNLM"/>
    </source>
</evidence>
<dbReference type="Proteomes" id="UP000029518">
    <property type="component" value="Chromosome"/>
</dbReference>
<dbReference type="EMBL" id="CP009285">
    <property type="protein sequence ID" value="AIQ58137.1"/>
    <property type="molecule type" value="Genomic_DNA"/>
</dbReference>
<dbReference type="HOGENOM" id="CLU_1833208_0_0_9"/>
<protein>
    <recommendedName>
        <fullName evidence="3">Exosporium protein C</fullName>
    </recommendedName>
</protein>
<dbReference type="KEGG" id="pbd:PBOR_15260"/>
<keyword evidence="2" id="KW-1185">Reference proteome</keyword>
<organism evidence="1 2">
    <name type="scientific">Paenibacillus borealis</name>
    <dbReference type="NCBI Taxonomy" id="160799"/>
    <lineage>
        <taxon>Bacteria</taxon>
        <taxon>Bacillati</taxon>
        <taxon>Bacillota</taxon>
        <taxon>Bacilli</taxon>
        <taxon>Bacillales</taxon>
        <taxon>Paenibacillaceae</taxon>
        <taxon>Paenibacillus</taxon>
    </lineage>
</organism>
<dbReference type="AlphaFoldDB" id="A0A089LBC7"/>
<sequence length="141" mass="14896">MATIISYGSEAKIPLDPFNTAVTVAGIPGAGAALATAQVNISPANPASFSSRVELNGSFSLTALADSPFFVIIRRAGVDIYRSFYRFTTITDIQLNVLWVDGPYLGVHNYELIIQNDSISPINLFGPIAFTATAIGGEGVI</sequence>
<gene>
    <name evidence="1" type="ORF">PBOR_15260</name>
</gene>
<name>A0A089LBC7_PAEBO</name>
<reference evidence="1" key="1">
    <citation type="submission" date="2014-08" db="EMBL/GenBank/DDBJ databases">
        <title>Comparative genomics of the Paenibacillus odorifer group.</title>
        <authorList>
            <person name="den Bakker H.C."/>
            <person name="Tsai Y.-C.Y.-C."/>
            <person name="Martin N."/>
            <person name="Korlach J."/>
            <person name="Wiedmann M."/>
        </authorList>
    </citation>
    <scope>NUCLEOTIDE SEQUENCE [LARGE SCALE GENOMIC DNA]</scope>
    <source>
        <strain evidence="1">DSM 13188</strain>
    </source>
</reference>
<dbReference type="RefSeq" id="WP_042212769.1">
    <property type="nucleotide sequence ID" value="NZ_CP009285.1"/>
</dbReference>
<evidence type="ECO:0000313" key="1">
    <source>
        <dbReference type="EMBL" id="AIQ58137.1"/>
    </source>
</evidence>